<keyword evidence="8" id="KW-1185">Reference proteome</keyword>
<feature type="compositionally biased region" description="Low complexity" evidence="6">
    <location>
        <begin position="810"/>
        <end position="822"/>
    </location>
</feature>
<feature type="compositionally biased region" description="Polar residues" evidence="6">
    <location>
        <begin position="158"/>
        <end position="175"/>
    </location>
</feature>
<feature type="region of interest" description="Disordered" evidence="6">
    <location>
        <begin position="130"/>
        <end position="175"/>
    </location>
</feature>
<feature type="non-terminal residue" evidence="7">
    <location>
        <position position="1"/>
    </location>
</feature>
<dbReference type="PROSITE" id="PS50896">
    <property type="entry name" value="LISH"/>
    <property type="match status" value="1"/>
</dbReference>
<dbReference type="GO" id="GO:0016567">
    <property type="term" value="P:protein ubiquitination"/>
    <property type="evidence" value="ECO:0007669"/>
    <property type="project" value="UniProtKB-UniPathway"/>
</dbReference>
<reference evidence="7 8" key="1">
    <citation type="journal article" date="2018" name="Nat. Ecol. Evol.">
        <title>Genomic signatures of mitonuclear coevolution across populations of Tigriopus californicus.</title>
        <authorList>
            <person name="Barreto F.S."/>
            <person name="Watson E.T."/>
            <person name="Lima T.G."/>
            <person name="Willett C.S."/>
            <person name="Edmands S."/>
            <person name="Li W."/>
            <person name="Burton R.S."/>
        </authorList>
    </citation>
    <scope>NUCLEOTIDE SEQUENCE [LARGE SCALE GENOMIC DNA]</scope>
    <source>
        <strain evidence="7 8">San Diego</strain>
    </source>
</reference>
<comment type="subcellular location">
    <subcellularLocation>
        <location evidence="1">Nucleus</location>
    </subcellularLocation>
</comment>
<dbReference type="InterPro" id="IPR015943">
    <property type="entry name" value="WD40/YVTN_repeat-like_dom_sf"/>
</dbReference>
<dbReference type="GO" id="GO:0005634">
    <property type="term" value="C:nucleus"/>
    <property type="evidence" value="ECO:0007669"/>
    <property type="project" value="UniProtKB-SubCell"/>
</dbReference>
<proteinExistence type="inferred from homology"/>
<feature type="compositionally biased region" description="Acidic residues" evidence="6">
    <location>
        <begin position="1275"/>
        <end position="1296"/>
    </location>
</feature>
<dbReference type="InterPro" id="IPR006594">
    <property type="entry name" value="LisH"/>
</dbReference>
<dbReference type="SUPFAM" id="SSF50978">
    <property type="entry name" value="WD40 repeat-like"/>
    <property type="match status" value="1"/>
</dbReference>
<evidence type="ECO:0000256" key="3">
    <source>
        <dbReference type="ARBA" id="ARBA00008845"/>
    </source>
</evidence>
<organism evidence="7 8">
    <name type="scientific">Tigriopus californicus</name>
    <name type="common">Marine copepod</name>
    <dbReference type="NCBI Taxonomy" id="6832"/>
    <lineage>
        <taxon>Eukaryota</taxon>
        <taxon>Metazoa</taxon>
        <taxon>Ecdysozoa</taxon>
        <taxon>Arthropoda</taxon>
        <taxon>Crustacea</taxon>
        <taxon>Multicrustacea</taxon>
        <taxon>Hexanauplia</taxon>
        <taxon>Copepoda</taxon>
        <taxon>Harpacticoida</taxon>
        <taxon>Harpacticidae</taxon>
        <taxon>Tigriopus</taxon>
    </lineage>
</organism>
<name>A0A553PBP6_TIGCA</name>
<sequence>NSKSNGRRLLLIHVTFAISRSFQTKDAFDLNVAACRLIIAITPGLELSVLSNTDGLISQLFRWVDKAAEPLLSYATVVLASAMEITAVATEPDNREKSFKLVPTLVKRMRAHILESQTAQESFKRPFVHLGSQSTSQPLGRGVKRKSTDTGEGEAEKSQSGLASPSTHQNGDWSNSSWTEVESQILGQFSFHPLDTTGKMVAILRFLTPLAEYQEFLAHIHELNGVQDIFDWCLNMRDTKNARLAFEALKFLTALFCHKKFVTEWVNKDHIQQLLSIPRPSIASTAVSQCLFYLSCDDDSMEKVCLMPEHLQIRLVKYVLWLMECSHDTGRQFGVMFFGMSAAFRKLLELYDKEGGQRKVFNTISTLRVLNPDDDDMLILTDDEEYTQRQKLRHAMVALKKYFEAHLALKCEQLKRSMGYDPAQSPQPVIVSYKPIRLTSEQVYERVSSLMKHMPFRSRWGPVDEFINLDGVSTCLQIIAMAYDWTFTGRSEMVRCALDVLAICCVVPKVQLQLCERIELYDETKTVGINIVLGAAEGDIVQASATERMGGVSDCILTSTSFTTRELRTNVRGDFDLLDSADVRKSALTLIINCVCAPINRPGIQTRHALNSSTVTTTPASHRRKAIGKSSEDLINKVWDCCRSNNGIMALLELLSIKTPITDADAIRALACKALVGLARSDAAKQIMSKLPIFINGQLQQLVREPILQDKRTEHYKFQQYAHELMEIVSTGEGQVHRLARGNDFSVEMLHRASVVAQTKIRFSKKQLLQLIQEYLASEGLSDSAAVLQREANIAVLNAPSNRSLIHRSVNNTPNPLVTPTTPHRPLSSTSSLNRALASPPASSSMNRSLFDAPGTPSSPPSSGVKPSESSAVSTPNIPIRINRNRGGRHDTPIVGLGTPASSSKNIQRACEPFSLPNASEFNQGTSEKKVTLVSIVSDYLFSQHSLCKNPMTTCPEFDLLIPHKCPDPRPKNAAPMNFSLRHSRKEVWPPFGGPEGGKLDRQLIYSRFKPSKSFKLEPRDENTSTTFSSCAFMPDDSFLLAGTSTGDVKMFNMATGSEEGSFACHQTILFHLQPNREGKLLLTSSAWRIPYSGLWSLGEFFENKMNFNHDEYVEFSNVHQDKVIGTKGEKAKIYDINTQKVIMELNPAISNNYSMNRATFDPFDDLILNDGVLFDSRSGKEIRKLDKLNQTLSGVFHPNGLEIISNTEVWDLRTFHLLKTVPGLDQCTVKFSNSGNIIYAVTMQEEEPDGEEKFESAFRTFDASDYSSIGDTDNPVEIESDDGSWEDVDEEVSIG</sequence>
<dbReference type="EMBL" id="VCGU01000005">
    <property type="protein sequence ID" value="TRY75108.1"/>
    <property type="molecule type" value="Genomic_DNA"/>
</dbReference>
<comment type="pathway">
    <text evidence="2">Protein modification; protein ubiquitination.</text>
</comment>
<keyword evidence="5" id="KW-0539">Nucleus</keyword>
<evidence type="ECO:0000256" key="6">
    <source>
        <dbReference type="SAM" id="MobiDB-lite"/>
    </source>
</evidence>
<dbReference type="SUPFAM" id="SSF48371">
    <property type="entry name" value="ARM repeat"/>
    <property type="match status" value="1"/>
</dbReference>
<gene>
    <name evidence="7" type="ORF">TCAL_00625</name>
</gene>
<evidence type="ECO:0000256" key="2">
    <source>
        <dbReference type="ARBA" id="ARBA00004906"/>
    </source>
</evidence>
<dbReference type="InterPro" id="IPR036322">
    <property type="entry name" value="WD40_repeat_dom_sf"/>
</dbReference>
<dbReference type="PANTHER" id="PTHR13129">
    <property type="entry name" value="VPRBP PROTEIN-RELATED"/>
    <property type="match status" value="1"/>
</dbReference>
<dbReference type="SMART" id="SM00667">
    <property type="entry name" value="LisH"/>
    <property type="match status" value="1"/>
</dbReference>
<evidence type="ECO:0000256" key="1">
    <source>
        <dbReference type="ARBA" id="ARBA00004123"/>
    </source>
</evidence>
<evidence type="ECO:0000313" key="8">
    <source>
        <dbReference type="Proteomes" id="UP000318571"/>
    </source>
</evidence>
<dbReference type="STRING" id="6832.A0A553PBP6"/>
<dbReference type="GO" id="GO:0080008">
    <property type="term" value="C:Cul4-RING E3 ubiquitin ligase complex"/>
    <property type="evidence" value="ECO:0007669"/>
    <property type="project" value="TreeGrafter"/>
</dbReference>
<dbReference type="UniPathway" id="UPA00143"/>
<feature type="region of interest" description="Disordered" evidence="6">
    <location>
        <begin position="806"/>
        <end position="892"/>
    </location>
</feature>
<dbReference type="Proteomes" id="UP000318571">
    <property type="component" value="Chromosome 2"/>
</dbReference>
<evidence type="ECO:0000256" key="5">
    <source>
        <dbReference type="ARBA" id="ARBA00023242"/>
    </source>
</evidence>
<dbReference type="InterPro" id="IPR016024">
    <property type="entry name" value="ARM-type_fold"/>
</dbReference>
<evidence type="ECO:0000256" key="4">
    <source>
        <dbReference type="ARBA" id="ARBA00022786"/>
    </source>
</evidence>
<comment type="similarity">
    <text evidence="3">Belongs to the VPRBP/DCAF1 family.</text>
</comment>
<protein>
    <submittedName>
        <fullName evidence="7">Uncharacterized protein</fullName>
    </submittedName>
</protein>
<evidence type="ECO:0000313" key="7">
    <source>
        <dbReference type="EMBL" id="TRY75108.1"/>
    </source>
</evidence>
<keyword evidence="4" id="KW-0833">Ubl conjugation pathway</keyword>
<dbReference type="InterPro" id="IPR033270">
    <property type="entry name" value="VPRBP/DCAF1"/>
</dbReference>
<comment type="caution">
    <text evidence="7">The sequence shown here is derived from an EMBL/GenBank/DDBJ whole genome shotgun (WGS) entry which is preliminary data.</text>
</comment>
<feature type="compositionally biased region" description="Low complexity" evidence="6">
    <location>
        <begin position="853"/>
        <end position="882"/>
    </location>
</feature>
<feature type="region of interest" description="Disordered" evidence="6">
    <location>
        <begin position="1265"/>
        <end position="1296"/>
    </location>
</feature>
<accession>A0A553PBP6</accession>
<dbReference type="PANTHER" id="PTHR13129:SF4">
    <property type="entry name" value="DDB1- AND CUL4-ASSOCIATED FACTOR 1"/>
    <property type="match status" value="1"/>
</dbReference>
<dbReference type="OMA" id="NFHESAR"/>
<feature type="compositionally biased region" description="Basic and acidic residues" evidence="6">
    <location>
        <begin position="146"/>
        <end position="157"/>
    </location>
</feature>
<dbReference type="Gene3D" id="2.130.10.10">
    <property type="entry name" value="YVTN repeat-like/Quinoprotein amine dehydrogenase"/>
    <property type="match status" value="1"/>
</dbReference>